<keyword evidence="2" id="KW-1133">Transmembrane helix</keyword>
<dbReference type="Proteomes" id="UP000612233">
    <property type="component" value="Unassembled WGS sequence"/>
</dbReference>
<evidence type="ECO:0000256" key="1">
    <source>
        <dbReference type="SAM" id="MobiDB-lite"/>
    </source>
</evidence>
<dbReference type="AlphaFoldDB" id="A0A927B9M3"/>
<dbReference type="EMBL" id="JACXAD010000002">
    <property type="protein sequence ID" value="MBD2766656.1"/>
    <property type="molecule type" value="Genomic_DNA"/>
</dbReference>
<feature type="domain" description="TPM" evidence="4">
    <location>
        <begin position="46"/>
        <end position="169"/>
    </location>
</feature>
<dbReference type="PANTHER" id="PTHR30373">
    <property type="entry name" value="UPF0603 PROTEIN YGCG"/>
    <property type="match status" value="1"/>
</dbReference>
<evidence type="ECO:0000313" key="5">
    <source>
        <dbReference type="EMBL" id="MBD2766656.1"/>
    </source>
</evidence>
<reference evidence="5" key="1">
    <citation type="submission" date="2020-09" db="EMBL/GenBank/DDBJ databases">
        <authorList>
            <person name="Kim M.K."/>
        </authorList>
    </citation>
    <scope>NUCLEOTIDE SEQUENCE</scope>
    <source>
        <strain evidence="5">BT664</strain>
    </source>
</reference>
<dbReference type="PROSITE" id="PS51257">
    <property type="entry name" value="PROKAR_LIPOPROTEIN"/>
    <property type="match status" value="1"/>
</dbReference>
<dbReference type="InterPro" id="IPR007621">
    <property type="entry name" value="TPM_dom"/>
</dbReference>
<feature type="region of interest" description="Disordered" evidence="1">
    <location>
        <begin position="493"/>
        <end position="529"/>
    </location>
</feature>
<sequence>MAWRYLHSFLLSACLLLTACGSSQTPPAADYLTYIPDPKTLGEAYVSDPDSILAPNTVADLNATLQALDQSGRAHLDVVLVKSIGEAVPKTAAYELFNRWKIGAKEKDNGLLMLLVLDQHRMEFETGYGLEADLPDIICYRIQQRYMVPLARANRYDEAVRQGVAAIIQHLANPSLSDASQPTNSATDAQDAGAAPKPPEAQTAAPDPEPSGSETQPQAQEEGAVTGPDLESTPTEIPPESRPEISPLGCVGIGGAGLAGFLLYIVLWQFTTEAGKWPRKLLGLSLLLPVGVVIVTFIAGVATLWLLSGVLYGLPLFYLHGYLGVVNYRARTIYAQQGRHPQYEYLNKAHYKLGFSAYVFPLLLAFYWPWHRRRLGRLRDTPYNCPGCSSPMHRLDEHADDEHLEPGQVAEERILSVDYDVWRCDRCARQLVFGYRNLATEALPCPACQHQTDLLKQRKTAHRATTSAPGWGWEHYQCAFCGHQHETKFIIPQLSESSSSSSSSGSSSSSSSSSSSGGSSGGGGAGSSW</sequence>
<gene>
    <name evidence="5" type="ORF">IC235_01965</name>
</gene>
<evidence type="ECO:0000313" key="6">
    <source>
        <dbReference type="Proteomes" id="UP000612233"/>
    </source>
</evidence>
<evidence type="ECO:0000256" key="2">
    <source>
        <dbReference type="SAM" id="Phobius"/>
    </source>
</evidence>
<feature type="region of interest" description="Disordered" evidence="1">
    <location>
        <begin position="175"/>
        <end position="244"/>
    </location>
</feature>
<dbReference type="Pfam" id="PF04536">
    <property type="entry name" value="TPM_phosphatase"/>
    <property type="match status" value="1"/>
</dbReference>
<organism evidence="5 6">
    <name type="scientific">Hymenobacter montanus</name>
    <dbReference type="NCBI Taxonomy" id="2771359"/>
    <lineage>
        <taxon>Bacteria</taxon>
        <taxon>Pseudomonadati</taxon>
        <taxon>Bacteroidota</taxon>
        <taxon>Cytophagia</taxon>
        <taxon>Cytophagales</taxon>
        <taxon>Hymenobacteraceae</taxon>
        <taxon>Hymenobacter</taxon>
    </lineage>
</organism>
<feature type="transmembrane region" description="Helical" evidence="2">
    <location>
        <begin position="351"/>
        <end position="370"/>
    </location>
</feature>
<feature type="transmembrane region" description="Helical" evidence="2">
    <location>
        <begin position="282"/>
        <end position="306"/>
    </location>
</feature>
<keyword evidence="2" id="KW-0812">Transmembrane</keyword>
<keyword evidence="6" id="KW-1185">Reference proteome</keyword>
<protein>
    <submittedName>
        <fullName evidence="5">TPM domain-containing protein</fullName>
    </submittedName>
</protein>
<accession>A0A927B9M3</accession>
<feature type="transmembrane region" description="Helical" evidence="2">
    <location>
        <begin position="245"/>
        <end position="270"/>
    </location>
</feature>
<dbReference type="RefSeq" id="WP_191003490.1">
    <property type="nucleotide sequence ID" value="NZ_JACXAD010000002.1"/>
</dbReference>
<name>A0A927B9M3_9BACT</name>
<feature type="compositionally biased region" description="Low complexity" evidence="1">
    <location>
        <begin position="495"/>
        <end position="517"/>
    </location>
</feature>
<keyword evidence="2" id="KW-0472">Membrane</keyword>
<dbReference type="Gene3D" id="3.10.310.50">
    <property type="match status" value="1"/>
</dbReference>
<comment type="caution">
    <text evidence="5">The sequence shown here is derived from an EMBL/GenBank/DDBJ whole genome shotgun (WGS) entry which is preliminary data.</text>
</comment>
<feature type="signal peptide" evidence="3">
    <location>
        <begin position="1"/>
        <end position="28"/>
    </location>
</feature>
<evidence type="ECO:0000259" key="4">
    <source>
        <dbReference type="Pfam" id="PF04536"/>
    </source>
</evidence>
<keyword evidence="3" id="KW-0732">Signal</keyword>
<feature type="compositionally biased region" description="Gly residues" evidence="1">
    <location>
        <begin position="518"/>
        <end position="529"/>
    </location>
</feature>
<feature type="transmembrane region" description="Helical" evidence="2">
    <location>
        <begin position="312"/>
        <end position="330"/>
    </location>
</feature>
<proteinExistence type="predicted"/>
<feature type="compositionally biased region" description="Polar residues" evidence="1">
    <location>
        <begin position="175"/>
        <end position="188"/>
    </location>
</feature>
<feature type="chain" id="PRO_5037413772" evidence="3">
    <location>
        <begin position="29"/>
        <end position="529"/>
    </location>
</feature>
<dbReference type="PANTHER" id="PTHR30373:SF2">
    <property type="entry name" value="UPF0603 PROTEIN YGCG"/>
    <property type="match status" value="1"/>
</dbReference>
<evidence type="ECO:0000256" key="3">
    <source>
        <dbReference type="SAM" id="SignalP"/>
    </source>
</evidence>